<dbReference type="SUPFAM" id="SSF52279">
    <property type="entry name" value="Beta-D-glucan exohydrolase, C-terminal domain"/>
    <property type="match status" value="1"/>
</dbReference>
<evidence type="ECO:0000256" key="5">
    <source>
        <dbReference type="ARBA" id="ARBA00022801"/>
    </source>
</evidence>
<comment type="catalytic activity">
    <reaction evidence="1">
        <text>Hydrolysis of terminal, non-reducing beta-D-glucosyl residues with release of beta-D-glucose.</text>
        <dbReference type="EC" id="3.2.1.21"/>
    </reaction>
</comment>
<feature type="domain" description="Fibronectin type III-like" evidence="8">
    <location>
        <begin position="639"/>
        <end position="708"/>
    </location>
</feature>
<keyword evidence="5 7" id="KW-0378">Hydrolase</keyword>
<dbReference type="InterPro" id="IPR001764">
    <property type="entry name" value="Glyco_hydro_3_N"/>
</dbReference>
<dbReference type="Gene3D" id="3.40.50.1700">
    <property type="entry name" value="Glycoside hydrolase family 3 C-terminal domain"/>
    <property type="match status" value="1"/>
</dbReference>
<dbReference type="InterPro" id="IPR051915">
    <property type="entry name" value="Cellulose_Degrad_GH3"/>
</dbReference>
<evidence type="ECO:0000256" key="3">
    <source>
        <dbReference type="ARBA" id="ARBA00012744"/>
    </source>
</evidence>
<dbReference type="SUPFAM" id="SSF51445">
    <property type="entry name" value="(Trans)glycosidases"/>
    <property type="match status" value="1"/>
</dbReference>
<evidence type="ECO:0000256" key="7">
    <source>
        <dbReference type="RuleBase" id="RU361161"/>
    </source>
</evidence>
<evidence type="ECO:0000256" key="2">
    <source>
        <dbReference type="ARBA" id="ARBA00005336"/>
    </source>
</evidence>
<evidence type="ECO:0000313" key="9">
    <source>
        <dbReference type="EMBL" id="MDQ8206775.1"/>
    </source>
</evidence>
<keyword evidence="4" id="KW-0732">Signal</keyword>
<dbReference type="Proteomes" id="UP001225316">
    <property type="component" value="Unassembled WGS sequence"/>
</dbReference>
<gene>
    <name evidence="9" type="ORF">QEH52_04595</name>
</gene>
<dbReference type="Pfam" id="PF01915">
    <property type="entry name" value="Glyco_hydro_3_C"/>
    <property type="match status" value="1"/>
</dbReference>
<dbReference type="PRINTS" id="PR00133">
    <property type="entry name" value="GLHYDRLASE3"/>
</dbReference>
<dbReference type="InterPro" id="IPR036881">
    <property type="entry name" value="Glyco_hydro_3_C_sf"/>
</dbReference>
<dbReference type="InterPro" id="IPR013783">
    <property type="entry name" value="Ig-like_fold"/>
</dbReference>
<dbReference type="PANTHER" id="PTHR30620">
    <property type="entry name" value="PERIPLASMIC BETA-GLUCOSIDASE-RELATED"/>
    <property type="match status" value="1"/>
</dbReference>
<dbReference type="PANTHER" id="PTHR30620:SF16">
    <property type="entry name" value="LYSOSOMAL BETA GLUCOSIDASE"/>
    <property type="match status" value="1"/>
</dbReference>
<dbReference type="InterPro" id="IPR026891">
    <property type="entry name" value="Fn3-like"/>
</dbReference>
<dbReference type="Pfam" id="PF00933">
    <property type="entry name" value="Glyco_hydro_3"/>
    <property type="match status" value="1"/>
</dbReference>
<evidence type="ECO:0000256" key="6">
    <source>
        <dbReference type="ARBA" id="ARBA00023295"/>
    </source>
</evidence>
<dbReference type="GO" id="GO:0016787">
    <property type="term" value="F:hydrolase activity"/>
    <property type="evidence" value="ECO:0007669"/>
    <property type="project" value="UniProtKB-KW"/>
</dbReference>
<evidence type="ECO:0000256" key="4">
    <source>
        <dbReference type="ARBA" id="ARBA00022729"/>
    </source>
</evidence>
<reference evidence="9 10" key="1">
    <citation type="submission" date="2023-04" db="EMBL/GenBank/DDBJ databases">
        <title>A novel bacteria isolated from coastal sediment.</title>
        <authorList>
            <person name="Liu X.-J."/>
            <person name="Du Z.-J."/>
        </authorList>
    </citation>
    <scope>NUCLEOTIDE SEQUENCE [LARGE SCALE GENOMIC DNA]</scope>
    <source>
        <strain evidence="9 10">SDUM461003</strain>
    </source>
</reference>
<keyword evidence="6 7" id="KW-0326">Glycosidase</keyword>
<dbReference type="Gene3D" id="2.60.40.10">
    <property type="entry name" value="Immunoglobulins"/>
    <property type="match status" value="1"/>
</dbReference>
<evidence type="ECO:0000313" key="10">
    <source>
        <dbReference type="Proteomes" id="UP001225316"/>
    </source>
</evidence>
<dbReference type="Gene3D" id="3.20.20.300">
    <property type="entry name" value="Glycoside hydrolase, family 3, N-terminal domain"/>
    <property type="match status" value="1"/>
</dbReference>
<dbReference type="EMBL" id="JARXHW010000007">
    <property type="protein sequence ID" value="MDQ8206775.1"/>
    <property type="molecule type" value="Genomic_DNA"/>
</dbReference>
<sequence>MKETLLNPKIEARVDAILAMLSVEEKIGQLFQEKAECENLEELKSRIRAGRVGSLILASTAFAGNEKQIALSVADLNELQRIAVEESPQGIPMIYGRDIIHGCRTVMPVPLGQACAWDTELVKECSTAAAREASARGVHWTFSPMIDIARDPRWGRVVEGYGEDPYLTGQLGAAAVEGYQGSELQQMKQSKRVVACAKHFIGYGASEGGRDYETTEITEHSLRNVYMPPFREVLDRGCMTVMSSFNELNGETTSGSHRLLTELLKEELGFAGFVVSDWAAVEELISHGIAANHREAARISLSAGMDMEMVTRCFLDSLESLLESGAVSAERLDDAVRRVLRVKLMYGLFEDPYTPVEPEALEIHASDQALARRAVAESAVLLKNRAATLPLQRSSGKTLLTGPLLHAQAPLLGTWSMDGQPGDVTTYQAAFAAEWGSEAYVTHDPALMDQGLAMAHNHKSNQIDQIVVFIGEDSSRGGEHFSVSDLSLPPGQVEYVESLAAIGLPLTVVITAGRPLLIERVMRCADAVLYSFHGGVQAGPGVFDALTGAHDPRGHLPITFPRATGQIPIYYNRKTTGRPWSNGYIDQVDQPSLPFGYGLSYTSFEVAELSVNASSYPCDAETVELSLRVSNTGPRAGKALLQFYAHDHVASLARPTRFLCHHLWVPLAAAESQVVQVRIPTKRLGFYNRQGELTIEPGQFTFYAGLDSNADLNASLELVE</sequence>
<dbReference type="RefSeq" id="WP_308948891.1">
    <property type="nucleotide sequence ID" value="NZ_JARXHW010000007.1"/>
</dbReference>
<evidence type="ECO:0000259" key="8">
    <source>
        <dbReference type="SMART" id="SM01217"/>
    </source>
</evidence>
<dbReference type="InterPro" id="IPR002772">
    <property type="entry name" value="Glyco_hydro_3_C"/>
</dbReference>
<comment type="similarity">
    <text evidence="2 7">Belongs to the glycosyl hydrolase 3 family.</text>
</comment>
<dbReference type="InterPro" id="IPR017853">
    <property type="entry name" value="GH"/>
</dbReference>
<dbReference type="Pfam" id="PF14310">
    <property type="entry name" value="Fn3-like"/>
    <property type="match status" value="1"/>
</dbReference>
<dbReference type="EC" id="3.2.1.21" evidence="3"/>
<evidence type="ECO:0000256" key="1">
    <source>
        <dbReference type="ARBA" id="ARBA00000448"/>
    </source>
</evidence>
<organism evidence="9 10">
    <name type="scientific">Thalassobacterium maritimum</name>
    <dbReference type="NCBI Taxonomy" id="3041265"/>
    <lineage>
        <taxon>Bacteria</taxon>
        <taxon>Pseudomonadati</taxon>
        <taxon>Verrucomicrobiota</taxon>
        <taxon>Opitutia</taxon>
        <taxon>Puniceicoccales</taxon>
        <taxon>Coraliomargaritaceae</taxon>
        <taxon>Thalassobacterium</taxon>
    </lineage>
</organism>
<dbReference type="InterPro" id="IPR019800">
    <property type="entry name" value="Glyco_hydro_3_AS"/>
</dbReference>
<dbReference type="InterPro" id="IPR036962">
    <property type="entry name" value="Glyco_hydro_3_N_sf"/>
</dbReference>
<proteinExistence type="inferred from homology"/>
<dbReference type="SMART" id="SM01217">
    <property type="entry name" value="Fn3_like"/>
    <property type="match status" value="1"/>
</dbReference>
<comment type="caution">
    <text evidence="9">The sequence shown here is derived from an EMBL/GenBank/DDBJ whole genome shotgun (WGS) entry which is preliminary data.</text>
</comment>
<dbReference type="PROSITE" id="PS00775">
    <property type="entry name" value="GLYCOSYL_HYDROL_F3"/>
    <property type="match status" value="1"/>
</dbReference>
<keyword evidence="10" id="KW-1185">Reference proteome</keyword>
<accession>A0ABU1ARJ7</accession>
<protein>
    <recommendedName>
        <fullName evidence="3">beta-glucosidase</fullName>
        <ecNumber evidence="3">3.2.1.21</ecNumber>
    </recommendedName>
</protein>
<name>A0ABU1ARJ7_9BACT</name>